<keyword evidence="2" id="KW-1185">Reference proteome</keyword>
<comment type="caution">
    <text evidence="1">The sequence shown here is derived from an EMBL/GenBank/DDBJ whole genome shotgun (WGS) entry which is preliminary data.</text>
</comment>
<name>A0ABS2QGU7_9BACI</name>
<dbReference type="Proteomes" id="UP000823486">
    <property type="component" value="Unassembled WGS sequence"/>
</dbReference>
<sequence length="65" mass="7490">MKSVIKKRKRFIVNILGHSEALQVVIVSDNIEGMYRELYRLYGQILIDSQGKNTGTISYQETELT</sequence>
<proteinExistence type="predicted"/>
<dbReference type="EMBL" id="JAFBFI010000005">
    <property type="protein sequence ID" value="MBM7692185.1"/>
    <property type="molecule type" value="Genomic_DNA"/>
</dbReference>
<protein>
    <submittedName>
        <fullName evidence="1">Uncharacterized protein</fullName>
    </submittedName>
</protein>
<evidence type="ECO:0000313" key="2">
    <source>
        <dbReference type="Proteomes" id="UP000823486"/>
    </source>
</evidence>
<reference evidence="1 2" key="1">
    <citation type="submission" date="2021-01" db="EMBL/GenBank/DDBJ databases">
        <title>Genomic Encyclopedia of Type Strains, Phase IV (KMG-IV): sequencing the most valuable type-strain genomes for metagenomic binning, comparative biology and taxonomic classification.</title>
        <authorList>
            <person name="Goeker M."/>
        </authorList>
    </citation>
    <scope>NUCLEOTIDE SEQUENCE [LARGE SCALE GENOMIC DNA]</scope>
    <source>
        <strain evidence="1 2">DSM 105482</strain>
    </source>
</reference>
<organism evidence="1 2">
    <name type="scientific">Peribacillus deserti</name>
    <dbReference type="NCBI Taxonomy" id="673318"/>
    <lineage>
        <taxon>Bacteria</taxon>
        <taxon>Bacillati</taxon>
        <taxon>Bacillota</taxon>
        <taxon>Bacilli</taxon>
        <taxon>Bacillales</taxon>
        <taxon>Bacillaceae</taxon>
        <taxon>Peribacillus</taxon>
    </lineage>
</organism>
<dbReference type="RefSeq" id="WP_204541117.1">
    <property type="nucleotide sequence ID" value="NZ_JAFBFI010000005.1"/>
</dbReference>
<gene>
    <name evidence="1" type="ORF">JOC77_001612</name>
</gene>
<accession>A0ABS2QGU7</accession>
<evidence type="ECO:0000313" key="1">
    <source>
        <dbReference type="EMBL" id="MBM7692185.1"/>
    </source>
</evidence>